<dbReference type="PRINTS" id="PR00153">
    <property type="entry name" value="CSAPPISMRASE"/>
</dbReference>
<dbReference type="GO" id="GO:0016018">
    <property type="term" value="F:cyclosporin A binding"/>
    <property type="evidence" value="ECO:0007669"/>
    <property type="project" value="TreeGrafter"/>
</dbReference>
<dbReference type="PROSITE" id="PS00170">
    <property type="entry name" value="CSA_PPIASE_1"/>
    <property type="match status" value="1"/>
</dbReference>
<dbReference type="CDD" id="cd01926">
    <property type="entry name" value="cyclophilin_ABH_like"/>
    <property type="match status" value="1"/>
</dbReference>
<feature type="compositionally biased region" description="Polar residues" evidence="6">
    <location>
        <begin position="347"/>
        <end position="361"/>
    </location>
</feature>
<protein>
    <recommendedName>
        <fullName evidence="3">peptidylprolyl isomerase</fullName>
        <ecNumber evidence="3">5.2.1.8</ecNumber>
    </recommendedName>
</protein>
<organism evidence="8 9">
    <name type="scientific">Mucuna pruriens</name>
    <name type="common">Velvet bean</name>
    <name type="synonym">Dolichos pruriens</name>
    <dbReference type="NCBI Taxonomy" id="157652"/>
    <lineage>
        <taxon>Eukaryota</taxon>
        <taxon>Viridiplantae</taxon>
        <taxon>Streptophyta</taxon>
        <taxon>Embryophyta</taxon>
        <taxon>Tracheophyta</taxon>
        <taxon>Spermatophyta</taxon>
        <taxon>Magnoliopsida</taxon>
        <taxon>eudicotyledons</taxon>
        <taxon>Gunneridae</taxon>
        <taxon>Pentapetalae</taxon>
        <taxon>rosids</taxon>
        <taxon>fabids</taxon>
        <taxon>Fabales</taxon>
        <taxon>Fabaceae</taxon>
        <taxon>Papilionoideae</taxon>
        <taxon>50 kb inversion clade</taxon>
        <taxon>NPAAA clade</taxon>
        <taxon>indigoferoid/millettioid clade</taxon>
        <taxon>Phaseoleae</taxon>
        <taxon>Mucuna</taxon>
    </lineage>
</organism>
<feature type="compositionally biased region" description="Basic and acidic residues" evidence="6">
    <location>
        <begin position="496"/>
        <end position="513"/>
    </location>
</feature>
<feature type="compositionally biased region" description="Basic residues" evidence="6">
    <location>
        <begin position="261"/>
        <end position="299"/>
    </location>
</feature>
<evidence type="ECO:0000256" key="2">
    <source>
        <dbReference type="ARBA" id="ARBA00007365"/>
    </source>
</evidence>
<keyword evidence="5 8" id="KW-0413">Isomerase</keyword>
<dbReference type="OrthoDB" id="1933488at2759"/>
<feature type="compositionally biased region" description="Basic and acidic residues" evidence="6">
    <location>
        <begin position="365"/>
        <end position="381"/>
    </location>
</feature>
<evidence type="ECO:0000256" key="5">
    <source>
        <dbReference type="ARBA" id="ARBA00023235"/>
    </source>
</evidence>
<feature type="region of interest" description="Disordered" evidence="6">
    <location>
        <begin position="180"/>
        <end position="662"/>
    </location>
</feature>
<comment type="caution">
    <text evidence="8">The sequence shown here is derived from an EMBL/GenBank/DDBJ whole genome shotgun (WGS) entry which is preliminary data.</text>
</comment>
<dbReference type="PANTHER" id="PTHR11071">
    <property type="entry name" value="PEPTIDYL-PROLYL CIS-TRANS ISOMERASE"/>
    <property type="match status" value="1"/>
</dbReference>
<dbReference type="Gene3D" id="2.40.100.10">
    <property type="entry name" value="Cyclophilin-like"/>
    <property type="match status" value="1"/>
</dbReference>
<feature type="compositionally biased region" description="Basic and acidic residues" evidence="6">
    <location>
        <begin position="562"/>
        <end position="572"/>
    </location>
</feature>
<feature type="domain" description="PPIase cyclophilin-type" evidence="7">
    <location>
        <begin position="10"/>
        <end position="174"/>
    </location>
</feature>
<name>A0A371GGN2_MUCPR</name>
<dbReference type="PROSITE" id="PS50072">
    <property type="entry name" value="CSA_PPIASE_2"/>
    <property type="match status" value="1"/>
</dbReference>
<dbReference type="InterPro" id="IPR029000">
    <property type="entry name" value="Cyclophilin-like_dom_sf"/>
</dbReference>
<dbReference type="EC" id="5.2.1.8" evidence="3"/>
<keyword evidence="9" id="KW-1185">Reference proteome</keyword>
<feature type="compositionally biased region" description="Low complexity" evidence="6">
    <location>
        <begin position="640"/>
        <end position="651"/>
    </location>
</feature>
<feature type="compositionally biased region" description="Low complexity" evidence="6">
    <location>
        <begin position="612"/>
        <end position="623"/>
    </location>
</feature>
<evidence type="ECO:0000313" key="8">
    <source>
        <dbReference type="EMBL" id="RDX89725.1"/>
    </source>
</evidence>
<feature type="compositionally biased region" description="Basic and acidic residues" evidence="6">
    <location>
        <begin position="321"/>
        <end position="345"/>
    </location>
</feature>
<gene>
    <name evidence="8" type="primary">CYP63</name>
    <name evidence="8" type="ORF">CR513_28512</name>
</gene>
<feature type="compositionally biased region" description="Basic residues" evidence="6">
    <location>
        <begin position="540"/>
        <end position="561"/>
    </location>
</feature>
<dbReference type="InterPro" id="IPR020892">
    <property type="entry name" value="Cyclophilin-type_PPIase_CS"/>
</dbReference>
<evidence type="ECO:0000313" key="9">
    <source>
        <dbReference type="Proteomes" id="UP000257109"/>
    </source>
</evidence>
<evidence type="ECO:0000256" key="1">
    <source>
        <dbReference type="ARBA" id="ARBA00000971"/>
    </source>
</evidence>
<keyword evidence="4" id="KW-0697">Rotamase</keyword>
<dbReference type="InterPro" id="IPR002130">
    <property type="entry name" value="Cyclophilin-type_PPIase_dom"/>
</dbReference>
<evidence type="ECO:0000256" key="3">
    <source>
        <dbReference type="ARBA" id="ARBA00013194"/>
    </source>
</evidence>
<dbReference type="GO" id="GO:0006457">
    <property type="term" value="P:protein folding"/>
    <property type="evidence" value="ECO:0007669"/>
    <property type="project" value="InterPro"/>
</dbReference>
<dbReference type="PANTHER" id="PTHR11071:SF447">
    <property type="entry name" value="PEPTIDYL-PROLYL CIS-TRANS ISOMERASE CYP63"/>
    <property type="match status" value="1"/>
</dbReference>
<comment type="similarity">
    <text evidence="2">Belongs to the cyclophilin-type PPIase family.</text>
</comment>
<dbReference type="AlphaFoldDB" id="A0A371GGN2"/>
<dbReference type="STRING" id="157652.A0A371GGN2"/>
<proteinExistence type="inferred from homology"/>
<evidence type="ECO:0000259" key="7">
    <source>
        <dbReference type="PROSITE" id="PS50072"/>
    </source>
</evidence>
<evidence type="ECO:0000256" key="4">
    <source>
        <dbReference type="ARBA" id="ARBA00023110"/>
    </source>
</evidence>
<evidence type="ECO:0000256" key="6">
    <source>
        <dbReference type="SAM" id="MobiDB-lite"/>
    </source>
</evidence>
<dbReference type="GO" id="GO:0005737">
    <property type="term" value="C:cytoplasm"/>
    <property type="evidence" value="ECO:0007669"/>
    <property type="project" value="TreeGrafter"/>
</dbReference>
<feature type="compositionally biased region" description="Basic residues" evidence="6">
    <location>
        <begin position="208"/>
        <end position="224"/>
    </location>
</feature>
<feature type="compositionally biased region" description="Basic and acidic residues" evidence="6">
    <location>
        <begin position="580"/>
        <end position="610"/>
    </location>
</feature>
<feature type="compositionally biased region" description="Acidic residues" evidence="6">
    <location>
        <begin position="240"/>
        <end position="252"/>
    </location>
</feature>
<feature type="non-terminal residue" evidence="8">
    <location>
        <position position="700"/>
    </location>
</feature>
<comment type="catalytic activity">
    <reaction evidence="1">
        <text>[protein]-peptidylproline (omega=180) = [protein]-peptidylproline (omega=0)</text>
        <dbReference type="Rhea" id="RHEA:16237"/>
        <dbReference type="Rhea" id="RHEA-COMP:10747"/>
        <dbReference type="Rhea" id="RHEA-COMP:10748"/>
        <dbReference type="ChEBI" id="CHEBI:83833"/>
        <dbReference type="ChEBI" id="CHEBI:83834"/>
        <dbReference type="EC" id="5.2.1.8"/>
    </reaction>
</comment>
<dbReference type="FunFam" id="2.40.100.10:FF:000022">
    <property type="entry name" value="Peptidyl-prolyl cis-trans isomerase CYP95"/>
    <property type="match status" value="1"/>
</dbReference>
<dbReference type="Pfam" id="PF00160">
    <property type="entry name" value="Pro_isomerase"/>
    <property type="match status" value="1"/>
</dbReference>
<sequence>MGLEKNPRVFFDVSIDGDPVERIVIQLFASIVPKTAENFRALCTGEKGIGESTGKPLHYKGTSFHRIIRGFMAQGGDFSRDNGTGGESIYGGKFADENFKLTHDGPGILSMANSGPNTNGSQFFITFKRQPHLDGKHVVFGKVVNGMDILKKIELVGTSDGKPTQPVKIIDCGEVSETKIQHTVEKEKGKRRKSGKSLTSDDSSDKKSRGKRKKSSKDTRKRRYSTSDSDSDSDSYSSDSESDSASDSESDSDSSSSSYGKHQKRRRNKRKHRKKRKIGRKQRKRSKHGRSRRSRHKSRRSSDDSSDSESGSSDSSSSSSGDEKADRHASGHKTHADNKAKKCLDTGKQSSSLPRQSQIVPEQTMDPKVRRTVDKQSHEEGELSPENGAFVNNGHDTQAEFSKPAKQHANSDDSNHNRGASAGRSPTRDSMELNQGRASLVASPGQKASEPAAPKHGQGFSKSPSPNGMPKRIKKGRGFTERYAFARRYRTPSPERSTRTYRHGDRNIRRNYDRNTSYRSYSERSPPRRFRSPPRDRSRPRYQSRRSRSRSRSISRSPVRGRFRDRDRDRSRSQSPRHSLSPEDRRPPISERLKSRLGPRSDQRLPDRGRSKSNSRSNNSSHSRSPDATPPKRYDKRTSVSRSRSRSSSSSGQKGLVSYGGDASPDSGAIFYGFVSSRGMVIVDRFIVNCARQVDIGRLG</sequence>
<dbReference type="EMBL" id="QJKJ01005593">
    <property type="protein sequence ID" value="RDX89725.1"/>
    <property type="molecule type" value="Genomic_DNA"/>
</dbReference>
<dbReference type="SUPFAM" id="SSF50891">
    <property type="entry name" value="Cyclophilin-like"/>
    <property type="match status" value="1"/>
</dbReference>
<reference evidence="8" key="1">
    <citation type="submission" date="2018-05" db="EMBL/GenBank/DDBJ databases">
        <title>Draft genome of Mucuna pruriens seed.</title>
        <authorList>
            <person name="Nnadi N.E."/>
            <person name="Vos R."/>
            <person name="Hasami M.H."/>
            <person name="Devisetty U.K."/>
            <person name="Aguiy J.C."/>
        </authorList>
    </citation>
    <scope>NUCLEOTIDE SEQUENCE [LARGE SCALE GENOMIC DNA]</scope>
    <source>
        <strain evidence="8">JCA_2017</strain>
    </source>
</reference>
<feature type="compositionally biased region" description="Low complexity" evidence="6">
    <location>
        <begin position="308"/>
        <end position="320"/>
    </location>
</feature>
<accession>A0A371GGN2</accession>
<dbReference type="Proteomes" id="UP000257109">
    <property type="component" value="Unassembled WGS sequence"/>
</dbReference>
<dbReference type="GO" id="GO:0003755">
    <property type="term" value="F:peptidyl-prolyl cis-trans isomerase activity"/>
    <property type="evidence" value="ECO:0007669"/>
    <property type="project" value="UniProtKB-KW"/>
</dbReference>